<sequence length="94" mass="10798">MRPTFEDFKAKALEKDEVKKEYDRLEVEFDLKLKLIKIRKAANLTQEEIASRMNTSKSNISRLESLNSKISPTISTLNAYANAAGYRLDVNFVQ</sequence>
<organism evidence="2 3">
    <name type="scientific">Campylobacter concisus</name>
    <dbReference type="NCBI Taxonomy" id="199"/>
    <lineage>
        <taxon>Bacteria</taxon>
        <taxon>Pseudomonadati</taxon>
        <taxon>Campylobacterota</taxon>
        <taxon>Epsilonproteobacteria</taxon>
        <taxon>Campylobacterales</taxon>
        <taxon>Campylobacteraceae</taxon>
        <taxon>Campylobacter</taxon>
    </lineage>
</organism>
<proteinExistence type="predicted"/>
<evidence type="ECO:0000313" key="2">
    <source>
        <dbReference type="EMBL" id="QPH85523.1"/>
    </source>
</evidence>
<dbReference type="InterPro" id="IPR010982">
    <property type="entry name" value="Lambda_DNA-bd_dom_sf"/>
</dbReference>
<protein>
    <submittedName>
        <fullName evidence="2">Helix-turn-helix transcriptional regulator</fullName>
    </submittedName>
</protein>
<dbReference type="AlphaFoldDB" id="A0AAE7TNF0"/>
<dbReference type="Proteomes" id="UP000594513">
    <property type="component" value="Chromosome"/>
</dbReference>
<dbReference type="RefSeq" id="WP_103641932.1">
    <property type="nucleotide sequence ID" value="NZ_CABPUB010000005.1"/>
</dbReference>
<gene>
    <name evidence="2" type="ORF">CVT17_00310</name>
</gene>
<dbReference type="SUPFAM" id="SSF47413">
    <property type="entry name" value="lambda repressor-like DNA-binding domains"/>
    <property type="match status" value="1"/>
</dbReference>
<evidence type="ECO:0000313" key="3">
    <source>
        <dbReference type="Proteomes" id="UP000594513"/>
    </source>
</evidence>
<dbReference type="EMBL" id="CP049272">
    <property type="protein sequence ID" value="QPH85523.1"/>
    <property type="molecule type" value="Genomic_DNA"/>
</dbReference>
<reference evidence="2 3" key="1">
    <citation type="journal article" date="2018" name="Emerg. Microbes Infect.">
        <title>Genomic analysis of oral Campylobacter concisus strains identified a potential bacterial molecular marker associated with active Crohn's disease.</title>
        <authorList>
            <person name="Liu F."/>
            <person name="Ma R."/>
            <person name="Tay C.Y.A."/>
            <person name="Octavia S."/>
            <person name="Lan R."/>
            <person name="Chung H.K.L."/>
            <person name="Riordan S.M."/>
            <person name="Grimm M.C."/>
            <person name="Leong R.W."/>
            <person name="Tanaka M.M."/>
            <person name="Connor S."/>
            <person name="Zhang L."/>
        </authorList>
    </citation>
    <scope>NUCLEOTIDE SEQUENCE [LARGE SCALE GENOMIC DNA]</scope>
    <source>
        <strain evidence="2 3">P27CDO-S2</strain>
    </source>
</reference>
<dbReference type="Pfam" id="PF01381">
    <property type="entry name" value="HTH_3"/>
    <property type="match status" value="1"/>
</dbReference>
<dbReference type="GO" id="GO:0003677">
    <property type="term" value="F:DNA binding"/>
    <property type="evidence" value="ECO:0007669"/>
    <property type="project" value="InterPro"/>
</dbReference>
<feature type="domain" description="HTH cro/C1-type" evidence="1">
    <location>
        <begin position="35"/>
        <end position="91"/>
    </location>
</feature>
<dbReference type="InterPro" id="IPR001387">
    <property type="entry name" value="Cro/C1-type_HTH"/>
</dbReference>
<name>A0AAE7TNF0_9BACT</name>
<dbReference type="CDD" id="cd00093">
    <property type="entry name" value="HTH_XRE"/>
    <property type="match status" value="1"/>
</dbReference>
<dbReference type="PROSITE" id="PS50943">
    <property type="entry name" value="HTH_CROC1"/>
    <property type="match status" value="1"/>
</dbReference>
<dbReference type="Gene3D" id="1.10.260.40">
    <property type="entry name" value="lambda repressor-like DNA-binding domains"/>
    <property type="match status" value="1"/>
</dbReference>
<dbReference type="SMART" id="SM00530">
    <property type="entry name" value="HTH_XRE"/>
    <property type="match status" value="1"/>
</dbReference>
<evidence type="ECO:0000259" key="1">
    <source>
        <dbReference type="PROSITE" id="PS50943"/>
    </source>
</evidence>
<accession>A0AAE7TNF0</accession>